<accession>A0A286G3P4</accession>
<sequence>MMIMAMASATVGHGGLEGARCGAATAPRVVATRASCRAKEAACLAVLGLTQGTTETVAAAEIEAVLATVGAEEWHPPQGLVTQAIGGLLAAELVACDGRGVFRATPAGRDALHCLLMAPVAAPAEPVDRVILSLRLCLLDRLPERERAVQADALVSAWNAVLDARRRSEERLAHGLPLLGLWSRQRRRRLEDERDLCARIRDALLLGECGGVSAASA</sequence>
<evidence type="ECO:0000313" key="1">
    <source>
        <dbReference type="EMBL" id="SOD89836.1"/>
    </source>
</evidence>
<proteinExistence type="predicted"/>
<gene>
    <name evidence="1" type="ORF">SAMN05421508_101351</name>
</gene>
<dbReference type="Proteomes" id="UP000219621">
    <property type="component" value="Unassembled WGS sequence"/>
</dbReference>
<protein>
    <submittedName>
        <fullName evidence="1">AphA-like transcriptional regulator</fullName>
    </submittedName>
</protein>
<dbReference type="AlphaFoldDB" id="A0A286G3P4"/>
<dbReference type="InterPro" id="IPR036390">
    <property type="entry name" value="WH_DNA-bd_sf"/>
</dbReference>
<keyword evidence="2" id="KW-1185">Reference proteome</keyword>
<evidence type="ECO:0000313" key="2">
    <source>
        <dbReference type="Proteomes" id="UP000219621"/>
    </source>
</evidence>
<dbReference type="EMBL" id="OCNJ01000001">
    <property type="protein sequence ID" value="SOD89836.1"/>
    <property type="molecule type" value="Genomic_DNA"/>
</dbReference>
<dbReference type="SUPFAM" id="SSF46785">
    <property type="entry name" value="Winged helix' DNA-binding domain"/>
    <property type="match status" value="1"/>
</dbReference>
<reference evidence="1 2" key="1">
    <citation type="submission" date="2017-09" db="EMBL/GenBank/DDBJ databases">
        <authorList>
            <person name="Ehlers B."/>
            <person name="Leendertz F.H."/>
        </authorList>
    </citation>
    <scope>NUCLEOTIDE SEQUENCE [LARGE SCALE GENOMIC DNA]</scope>
    <source>
        <strain evidence="1 2">USBA 140</strain>
    </source>
</reference>
<organism evidence="1 2">
    <name type="scientific">Caenispirillum bisanense</name>
    <dbReference type="NCBI Taxonomy" id="414052"/>
    <lineage>
        <taxon>Bacteria</taxon>
        <taxon>Pseudomonadati</taxon>
        <taxon>Pseudomonadota</taxon>
        <taxon>Alphaproteobacteria</taxon>
        <taxon>Rhodospirillales</taxon>
        <taxon>Novispirillaceae</taxon>
        <taxon>Caenispirillum</taxon>
    </lineage>
</organism>
<name>A0A286G3P4_9PROT</name>